<dbReference type="EMBL" id="AOLR01000033">
    <property type="protein sequence ID" value="EMA10283.1"/>
    <property type="molecule type" value="Genomic_DNA"/>
</dbReference>
<evidence type="ECO:0000313" key="1">
    <source>
        <dbReference type="EMBL" id="EMA10283.1"/>
    </source>
</evidence>
<organism evidence="1 3">
    <name type="scientific">Haloarcula marismortui ATCC 33800</name>
    <dbReference type="NCBI Taxonomy" id="662476"/>
    <lineage>
        <taxon>Archaea</taxon>
        <taxon>Methanobacteriati</taxon>
        <taxon>Methanobacteriota</taxon>
        <taxon>Stenosarchaea group</taxon>
        <taxon>Halobacteria</taxon>
        <taxon>Halobacteriales</taxon>
        <taxon>Haloarculaceae</taxon>
        <taxon>Haloarcula</taxon>
    </lineage>
</organism>
<reference evidence="1 3" key="1">
    <citation type="journal article" date="2014" name="PLoS Genet.">
        <title>Phylogenetically driven sequencing of extremely halophilic archaea reveals strategies for static and dynamic osmo-response.</title>
        <authorList>
            <person name="Becker E.A."/>
            <person name="Seitzer P.M."/>
            <person name="Tritt A."/>
            <person name="Larsen D."/>
            <person name="Krusor M."/>
            <person name="Yao A.I."/>
            <person name="Wu D."/>
            <person name="Madern D."/>
            <person name="Eisen J.A."/>
            <person name="Darling A.E."/>
            <person name="Facciotti M.T."/>
        </authorList>
    </citation>
    <scope>NUCLEOTIDE SEQUENCE [LARGE SCALE GENOMIC DNA]</scope>
    <source>
        <strain evidence="1 3">ATCC 33800</strain>
    </source>
</reference>
<dbReference type="GeneID" id="64824863"/>
<gene>
    <name evidence="1" type="ORF">C436_18001</name>
    <name evidence="2" type="ORF">KDQ40_17865</name>
</gene>
<keyword evidence="3" id="KW-1185">Reference proteome</keyword>
<evidence type="ECO:0000313" key="4">
    <source>
        <dbReference type="Proteomes" id="UP000682967"/>
    </source>
</evidence>
<sequence>MIPAKDLETLARNVVERFYDELEATAEQHVIEGDIADMLTSDPDFRRETTKPLPDGIHPLYTGEEAELWQKPVSKSTVITGSEGFIQVWLPNSQDHGGLVSLTNGDYDTVQALASVRTALEATIE</sequence>
<evidence type="ECO:0000313" key="2">
    <source>
        <dbReference type="EMBL" id="QUJ74310.1"/>
    </source>
</evidence>
<proteinExistence type="predicted"/>
<accession>M0JPH1</accession>
<dbReference type="KEGG" id="hsin:KDQ40_17865"/>
<protein>
    <submittedName>
        <fullName evidence="1">Uncharacterized protein</fullName>
    </submittedName>
</protein>
<dbReference type="AlphaFoldDB" id="M0JPH1"/>
<dbReference type="OrthoDB" id="350495at2157"/>
<dbReference type="EMBL" id="CP073368">
    <property type="protein sequence ID" value="QUJ74310.1"/>
    <property type="molecule type" value="Genomic_DNA"/>
</dbReference>
<dbReference type="Proteomes" id="UP000682967">
    <property type="component" value="Plasmid pHsi540"/>
</dbReference>
<dbReference type="PATRIC" id="fig|662476.7.peg.3602"/>
<reference evidence="2" key="2">
    <citation type="submission" date="2021-04" db="EMBL/GenBank/DDBJ databases">
        <title>Complete Genome sequence and Methylome Analysis of the Haloarchaeon Haloarcula sinaiiensis.</title>
        <authorList>
            <person name="Fomenkov A."/>
            <person name="DasSarma P."/>
            <person name="DasSarma S."/>
            <person name="Roberts R.J."/>
        </authorList>
    </citation>
    <scope>NUCLEOTIDE SEQUENCE</scope>
    <source>
        <strain evidence="2">ATCC 33800</strain>
        <plasmid evidence="2">pHsi540</plasmid>
    </source>
</reference>
<name>M0JPH1_9EURY</name>
<dbReference type="Proteomes" id="UP000011659">
    <property type="component" value="Unassembled WGS sequence"/>
</dbReference>
<keyword evidence="2" id="KW-0614">Plasmid</keyword>
<evidence type="ECO:0000313" key="3">
    <source>
        <dbReference type="Proteomes" id="UP000011659"/>
    </source>
</evidence>
<dbReference type="RefSeq" id="WP_004966024.1">
    <property type="nucleotide sequence ID" value="NZ_AOLR01000033.1"/>
</dbReference>
<geneLocation type="plasmid" evidence="2 4">
    <name>pHsi540</name>
</geneLocation>